<evidence type="ECO:0008006" key="3">
    <source>
        <dbReference type="Google" id="ProtNLM"/>
    </source>
</evidence>
<keyword evidence="1" id="KW-0812">Transmembrane</keyword>
<dbReference type="AlphaFoldDB" id="A0A653AGG2"/>
<organism evidence="2">
    <name type="scientific">uncultured Paludibacter sp</name>
    <dbReference type="NCBI Taxonomy" id="497635"/>
    <lineage>
        <taxon>Bacteria</taxon>
        <taxon>Pseudomonadati</taxon>
        <taxon>Bacteroidota</taxon>
        <taxon>Bacteroidia</taxon>
        <taxon>Bacteroidales</taxon>
        <taxon>Paludibacteraceae</taxon>
        <taxon>Paludibacter</taxon>
        <taxon>environmental samples</taxon>
    </lineage>
</organism>
<keyword evidence="1" id="KW-1133">Transmembrane helix</keyword>
<protein>
    <recommendedName>
        <fullName evidence="3">Transmembrane protein</fullName>
    </recommendedName>
</protein>
<feature type="transmembrane region" description="Helical" evidence="1">
    <location>
        <begin position="138"/>
        <end position="159"/>
    </location>
</feature>
<evidence type="ECO:0000256" key="1">
    <source>
        <dbReference type="SAM" id="Phobius"/>
    </source>
</evidence>
<feature type="transmembrane region" description="Helical" evidence="1">
    <location>
        <begin position="180"/>
        <end position="199"/>
    </location>
</feature>
<name>A0A653AGG2_9BACT</name>
<evidence type="ECO:0000313" key="2">
    <source>
        <dbReference type="EMBL" id="VBB47140.1"/>
    </source>
</evidence>
<feature type="transmembrane region" description="Helical" evidence="1">
    <location>
        <begin position="219"/>
        <end position="236"/>
    </location>
</feature>
<accession>A0A653AGG2</accession>
<gene>
    <name evidence="2" type="ORF">TRIP_D420066</name>
</gene>
<proteinExistence type="predicted"/>
<reference evidence="2" key="1">
    <citation type="submission" date="2018-07" db="EMBL/GenBank/DDBJ databases">
        <authorList>
            <consortium name="Genoscope - CEA"/>
            <person name="William W."/>
        </authorList>
    </citation>
    <scope>NUCLEOTIDE SEQUENCE</scope>
    <source>
        <strain evidence="2">IK1</strain>
    </source>
</reference>
<feature type="transmembrane region" description="Helical" evidence="1">
    <location>
        <begin position="27"/>
        <end position="49"/>
    </location>
</feature>
<dbReference type="Pfam" id="PF11188">
    <property type="entry name" value="DUF2975"/>
    <property type="match status" value="1"/>
</dbReference>
<dbReference type="InterPro" id="IPR021354">
    <property type="entry name" value="DUF2975"/>
</dbReference>
<sequence>MLFKKLNLHLQKVIQNLRKMKKNSYKIRLIILSVLAIMVYVFMIGSSFVKDIDDFFLGMEQGKTNAKMKKEYASDKKIEDVYYLNFLPKHGFKSFPDSMINLKNGDVVRFRSHYVKAKVSFSQTQLDKVKKYKVAENILIVISLFFIFYIPILFFKFVFSLMGEVIFDKRNIKILRKLGISLILFYAVYYAFYWCSFKISQTLFDFSNYKITISLDPQVIWVLLGIVVLLFAEILSKGSRMQEEQDLTI</sequence>
<keyword evidence="1" id="KW-0472">Membrane</keyword>
<dbReference type="EMBL" id="UPXZ01000037">
    <property type="protein sequence ID" value="VBB47140.1"/>
    <property type="molecule type" value="Genomic_DNA"/>
</dbReference>